<dbReference type="EMBL" id="CP009359">
    <property type="protein sequence ID" value="AIW17485.1"/>
    <property type="molecule type" value="Genomic_DNA"/>
</dbReference>
<dbReference type="PATRIC" id="fig|1051646.9.peg.5041"/>
<dbReference type="HOGENOM" id="CLU_1309677_0_0_6"/>
<reference evidence="3" key="1">
    <citation type="submission" date="2011-08" db="EMBL/GenBank/DDBJ databases">
        <authorList>
            <person name="Hoffman M."/>
            <person name="Strain E.A."/>
            <person name="Brown E."/>
            <person name="Allard M.W."/>
        </authorList>
    </citation>
    <scope>NUCLEOTIDE SEQUENCE</scope>
    <source>
        <strain evidence="3">ATCC 19109</strain>
    </source>
</reference>
<reference evidence="3 4" key="2">
    <citation type="journal article" date="2012" name="Int. J. Syst. Evol. Microbiol.">
        <title>Vibrio caribbeanicus sp. nov., isolated from the marine sponge Scleritoderma cyanea.</title>
        <authorList>
            <person name="Hoffmann M."/>
            <person name="Monday S.R."/>
            <person name="Allard M.W."/>
            <person name="Strain E.A."/>
            <person name="Whittaker P."/>
            <person name="Naum M."/>
            <person name="McCarthy P.J."/>
            <person name="Lopez J.V."/>
            <person name="Fischer M."/>
            <person name="Brown E.W."/>
        </authorList>
    </citation>
    <scope>NUCLEOTIDE SEQUENCE [LARGE SCALE GENOMIC DNA]</scope>
    <source>
        <strain evidence="3 4">ATCC 19109</strain>
    </source>
</reference>
<gene>
    <name evidence="2" type="ORF">IX91_25855</name>
    <name evidence="3" type="ORF">VITU9109_02842</name>
</gene>
<feature type="region of interest" description="Disordered" evidence="1">
    <location>
        <begin position="117"/>
        <end position="137"/>
    </location>
</feature>
<dbReference type="Proteomes" id="UP000003836">
    <property type="component" value="Unassembled WGS sequence"/>
</dbReference>
<reference evidence="2 5" key="3">
    <citation type="submission" date="2014-08" db="EMBL/GenBank/DDBJ databases">
        <title>First Complete Genome Sequence of the Shellfish Pathogen Vibrio tubiashii.</title>
        <authorList>
            <person name="Richards G.P."/>
            <person name="Needleman D.S."/>
            <person name="Watson M.A."/>
            <person name="Bono J.L."/>
        </authorList>
    </citation>
    <scope>NUCLEOTIDE SEQUENCE [LARGE SCALE GENOMIC DNA]</scope>
    <source>
        <strain evidence="2 5">ATCC 19109</strain>
        <plasmid evidence="2">p48</plasmid>
        <plasmid evidence="5">Plasmid p48</plasmid>
    </source>
</reference>
<keyword evidence="4" id="KW-1185">Reference proteome</keyword>
<organism evidence="2 5">
    <name type="scientific">Vibrio tubiashii ATCC 19109</name>
    <dbReference type="NCBI Taxonomy" id="1051646"/>
    <lineage>
        <taxon>Bacteria</taxon>
        <taxon>Pseudomonadati</taxon>
        <taxon>Pseudomonadota</taxon>
        <taxon>Gammaproteobacteria</taxon>
        <taxon>Vibrionales</taxon>
        <taxon>Vibrionaceae</taxon>
        <taxon>Vibrio</taxon>
        <taxon>Vibrio oreintalis group</taxon>
    </lineage>
</organism>
<evidence type="ECO:0000256" key="1">
    <source>
        <dbReference type="SAM" id="MobiDB-lite"/>
    </source>
</evidence>
<protein>
    <submittedName>
        <fullName evidence="2">Uncharacterized protein</fullName>
    </submittedName>
</protein>
<accession>F9T6S1</accession>
<proteinExistence type="predicted"/>
<dbReference type="AlphaFoldDB" id="F9T6S1"/>
<dbReference type="KEGG" id="vtu:IX91_25855"/>
<dbReference type="EMBL" id="AFWI01000154">
    <property type="protein sequence ID" value="EGU54476.1"/>
    <property type="molecule type" value="Genomic_DNA"/>
</dbReference>
<evidence type="ECO:0000313" key="4">
    <source>
        <dbReference type="Proteomes" id="UP000003836"/>
    </source>
</evidence>
<dbReference type="GeneID" id="23448151"/>
<evidence type="ECO:0000313" key="3">
    <source>
        <dbReference type="EMBL" id="EGU54476.1"/>
    </source>
</evidence>
<sequence length="210" mass="23923">MRKHGNLLEFCLIIYGKTIANKSKILHFAVEIIANGCIFNCNTRQGVTNVDIETVTQKIKQEIESKDFKLQAVFDRNIESIEALKNDGYSYKAVYSRLGGLIELSHFRDLVYRAKKKRSNTPSSANRLQAKKNQHEQMETLAQEDEMAANEAAHNTSHTKKDWQKVGVRSEKLISELMGNGITPEMVSKWDCANEMGVSKKLVEYLIKQK</sequence>
<evidence type="ECO:0000313" key="2">
    <source>
        <dbReference type="EMBL" id="AIW17485.1"/>
    </source>
</evidence>
<keyword evidence="2" id="KW-0614">Plasmid</keyword>
<evidence type="ECO:0000313" key="5">
    <source>
        <dbReference type="Proteomes" id="UP000030071"/>
    </source>
</evidence>
<name>F9T6S1_9VIBR</name>
<dbReference type="RefSeq" id="WP_004745295.1">
    <property type="nucleotide sequence ID" value="NZ_AFWI01000154.1"/>
</dbReference>
<geneLocation type="plasmid" evidence="2 5">
    <name>p48</name>
</geneLocation>
<dbReference type="Proteomes" id="UP000030071">
    <property type="component" value="Plasmid p48"/>
</dbReference>